<dbReference type="InParanoid" id="A0A1Y1Z3V2"/>
<dbReference type="GO" id="GO:0008318">
    <property type="term" value="F:protein prenyltransferase activity"/>
    <property type="evidence" value="ECO:0007669"/>
    <property type="project" value="InterPro"/>
</dbReference>
<evidence type="ECO:0000256" key="4">
    <source>
        <dbReference type="ARBA" id="ARBA00022737"/>
    </source>
</evidence>
<dbReference type="STRING" id="1314790.A0A1Y1Z3V2"/>
<dbReference type="Gene3D" id="1.25.40.120">
    <property type="entry name" value="Protein prenylyltransferase"/>
    <property type="match status" value="1"/>
</dbReference>
<dbReference type="Pfam" id="PF01239">
    <property type="entry name" value="PPTA"/>
    <property type="match status" value="4"/>
</dbReference>
<dbReference type="SUPFAM" id="SSF48439">
    <property type="entry name" value="Protein prenylyltransferase"/>
    <property type="match status" value="1"/>
</dbReference>
<evidence type="ECO:0000256" key="1">
    <source>
        <dbReference type="ARBA" id="ARBA00006734"/>
    </source>
</evidence>
<protein>
    <submittedName>
        <fullName evidence="5">Protein prenylyltransferase</fullName>
    </submittedName>
</protein>
<dbReference type="OrthoDB" id="1924260at2759"/>
<keyword evidence="2" id="KW-0637">Prenyltransferase</keyword>
<dbReference type="EMBL" id="MCFE01000030">
    <property type="protein sequence ID" value="ORY04929.1"/>
    <property type="molecule type" value="Genomic_DNA"/>
</dbReference>
<organism evidence="5 6">
    <name type="scientific">Basidiobolus meristosporus CBS 931.73</name>
    <dbReference type="NCBI Taxonomy" id="1314790"/>
    <lineage>
        <taxon>Eukaryota</taxon>
        <taxon>Fungi</taxon>
        <taxon>Fungi incertae sedis</taxon>
        <taxon>Zoopagomycota</taxon>
        <taxon>Entomophthoromycotina</taxon>
        <taxon>Basidiobolomycetes</taxon>
        <taxon>Basidiobolales</taxon>
        <taxon>Basidiobolaceae</taxon>
        <taxon>Basidiobolus</taxon>
    </lineage>
</organism>
<gene>
    <name evidence="5" type="ORF">K493DRAFT_47354</name>
</gene>
<keyword evidence="3 5" id="KW-0808">Transferase</keyword>
<dbReference type="InterPro" id="IPR002088">
    <property type="entry name" value="Prenyl_trans_a"/>
</dbReference>
<dbReference type="Proteomes" id="UP000193498">
    <property type="component" value="Unassembled WGS sequence"/>
</dbReference>
<keyword evidence="6" id="KW-1185">Reference proteome</keyword>
<comment type="similarity">
    <text evidence="1">Belongs to the protein prenyltransferase subunit alpha family.</text>
</comment>
<comment type="caution">
    <text evidence="5">The sequence shown here is derived from an EMBL/GenBank/DDBJ whole genome shotgun (WGS) entry which is preliminary data.</text>
</comment>
<dbReference type="AlphaFoldDB" id="A0A1Y1Z3V2"/>
<dbReference type="PANTHER" id="PTHR11129:SF3">
    <property type="entry name" value="PROTEIN PRENYLTRANSFERASE ALPHA SUBUNIT REPEAT-CONTAINING PROTEIN 1"/>
    <property type="match status" value="1"/>
</dbReference>
<evidence type="ECO:0000256" key="2">
    <source>
        <dbReference type="ARBA" id="ARBA00022602"/>
    </source>
</evidence>
<accession>A0A1Y1Z3V2</accession>
<proteinExistence type="inferred from homology"/>
<evidence type="ECO:0000313" key="5">
    <source>
        <dbReference type="EMBL" id="ORY04929.1"/>
    </source>
</evidence>
<evidence type="ECO:0000256" key="3">
    <source>
        <dbReference type="ARBA" id="ARBA00022679"/>
    </source>
</evidence>
<reference evidence="5 6" key="1">
    <citation type="submission" date="2016-07" db="EMBL/GenBank/DDBJ databases">
        <title>Pervasive Adenine N6-methylation of Active Genes in Fungi.</title>
        <authorList>
            <consortium name="DOE Joint Genome Institute"/>
            <person name="Mondo S.J."/>
            <person name="Dannebaum R.O."/>
            <person name="Kuo R.C."/>
            <person name="Labutti K."/>
            <person name="Haridas S."/>
            <person name="Kuo A."/>
            <person name="Salamov A."/>
            <person name="Ahrendt S.R."/>
            <person name="Lipzen A."/>
            <person name="Sullivan W."/>
            <person name="Andreopoulos W.B."/>
            <person name="Clum A."/>
            <person name="Lindquist E."/>
            <person name="Daum C."/>
            <person name="Ramamoorthy G.K."/>
            <person name="Gryganskyi A."/>
            <person name="Culley D."/>
            <person name="Magnuson J.K."/>
            <person name="James T.Y."/>
            <person name="O'Malley M.A."/>
            <person name="Stajich J.E."/>
            <person name="Spatafora J.W."/>
            <person name="Visel A."/>
            <person name="Grigoriev I.V."/>
        </authorList>
    </citation>
    <scope>NUCLEOTIDE SEQUENCE [LARGE SCALE GENOMIC DNA]</scope>
    <source>
        <strain evidence="5 6">CBS 931.73</strain>
    </source>
</reference>
<evidence type="ECO:0000313" key="6">
    <source>
        <dbReference type="Proteomes" id="UP000193498"/>
    </source>
</evidence>
<dbReference type="PROSITE" id="PS51147">
    <property type="entry name" value="PFTA"/>
    <property type="match status" value="2"/>
</dbReference>
<dbReference type="PANTHER" id="PTHR11129">
    <property type="entry name" value="PROTEIN FARNESYLTRANSFERASE ALPHA SUBUNIT/RAB GERANYLGERANYL TRANSFERASE ALPHA SUBUNIT"/>
    <property type="match status" value="1"/>
</dbReference>
<keyword evidence="4" id="KW-0677">Repeat</keyword>
<sequence>MEYTPEVLYEKLTKILYRSEELEELGLLPVAGNLDGSEHAPFVLLENRLGIPLQYVTTIYKCAWGKFCSLRSAGSGSDKEALTRLDCCMKSLIIINPECYSAWNLRKQLVQQGQLDPANELPFIELLFTFPQHNKSYTTWHHRKWVIELIAAKTSCMPSVIKEIEICSRVGELYPKNYNAWVHRQWILKYIDNQQALLEELERVTYWNNSHISDHSGFHHREQVLLRICQQLGVLSSIGRVSRINIMEKSNSVSSNVSLLNASLDEQRPLLDLWLAEFRYTKELLTRYPEHETLWYHLRFCYFYWRLIGFEELSPDIEESNTAWPCLHSEMNFVEQFIELNAHDSDEATYALSYKLYILELNQQEVMPTMAQLAELSKHSNYYAAHLPASSRPT</sequence>
<name>A0A1Y1Z3V2_9FUNG</name>
<dbReference type="GO" id="GO:0005737">
    <property type="term" value="C:cytoplasm"/>
    <property type="evidence" value="ECO:0007669"/>
    <property type="project" value="TreeGrafter"/>
</dbReference>